<proteinExistence type="predicted"/>
<dbReference type="InterPro" id="IPR017293">
    <property type="entry name" value="N-acetylmuramoyl-L-ala_amidase"/>
</dbReference>
<dbReference type="PANTHER" id="PTHR30404">
    <property type="entry name" value="N-ACETYLMURAMOYL-L-ALANINE AMIDASE"/>
    <property type="match status" value="1"/>
</dbReference>
<dbReference type="PROSITE" id="PS51781">
    <property type="entry name" value="SH3B"/>
    <property type="match status" value="5"/>
</dbReference>
<dbReference type="SMART" id="SM00646">
    <property type="entry name" value="Ami_3"/>
    <property type="match status" value="1"/>
</dbReference>
<feature type="domain" description="SH3b" evidence="4">
    <location>
        <begin position="24"/>
        <end position="87"/>
    </location>
</feature>
<feature type="region of interest" description="Disordered" evidence="3">
    <location>
        <begin position="375"/>
        <end position="395"/>
    </location>
</feature>
<feature type="domain" description="SH3b" evidence="4">
    <location>
        <begin position="94"/>
        <end position="157"/>
    </location>
</feature>
<reference evidence="5 6" key="1">
    <citation type="submission" date="2023-12" db="EMBL/GenBank/DDBJ databases">
        <title>Jeotgalibacillus haloalkaliphilus sp. nov., a novel salt-tolerant bacteria, isolated from the estuary of the Fenhe River into the Yellow River.</title>
        <authorList>
            <person name="Li Y."/>
        </authorList>
    </citation>
    <scope>NUCLEOTIDE SEQUENCE [LARGE SCALE GENOMIC DNA]</scope>
    <source>
        <strain evidence="5 6">HH7-29</strain>
    </source>
</reference>
<name>A0ABU5KM62_9BACL</name>
<keyword evidence="2" id="KW-0961">Cell wall biogenesis/degradation</keyword>
<dbReference type="Gene3D" id="2.30.30.40">
    <property type="entry name" value="SH3 Domains"/>
    <property type="match status" value="5"/>
</dbReference>
<feature type="domain" description="SH3b" evidence="4">
    <location>
        <begin position="165"/>
        <end position="227"/>
    </location>
</feature>
<dbReference type="EMBL" id="JAXQNN010000002">
    <property type="protein sequence ID" value="MDZ5712324.1"/>
    <property type="molecule type" value="Genomic_DNA"/>
</dbReference>
<protein>
    <submittedName>
        <fullName evidence="5">SH3 domain-containing protein</fullName>
    </submittedName>
</protein>
<accession>A0ABU5KM62</accession>
<dbReference type="PIRSF" id="PIRSF037846">
    <property type="entry name" value="Autolysin_YrvJ_prd"/>
    <property type="match status" value="1"/>
</dbReference>
<evidence type="ECO:0000256" key="3">
    <source>
        <dbReference type="SAM" id="MobiDB-lite"/>
    </source>
</evidence>
<keyword evidence="6" id="KW-1185">Reference proteome</keyword>
<keyword evidence="1" id="KW-0378">Hydrolase</keyword>
<evidence type="ECO:0000256" key="2">
    <source>
        <dbReference type="ARBA" id="ARBA00023316"/>
    </source>
</evidence>
<gene>
    <name evidence="5" type="ORF">UFB30_08780</name>
</gene>
<dbReference type="CDD" id="cd02696">
    <property type="entry name" value="MurNAc-LAA"/>
    <property type="match status" value="1"/>
</dbReference>
<sequence>MKLLSVLISTVLFLSLVPELKVHAEGSTIEAAHDGILIREGPGLSYPAIATGNAGDQYKELQRDNGWVEVSVNDGSGWIAEWLLTSVNEPETEAASQSAVTTDNLRLRAEPDQNSEILSVIQAGQSVEVLSSSDNWSEVVYQGNTGWVVSEYLDASASEPQAAEGSNGTILVDRLNVRDDFSSDGNVIGTLNTGDQVIVSDEKYGWLYISTGTLTGWISSDYVEYHSSTVNQTAETPSDDIHITVNGLQVRSEPGRNADVIGTVNLYDSFSVEEQSGDWLRIEFEEGKSGWIAGWFTERGIHPESNVSAQTSGEVTILYNGSNVREAPSTDAAVVYKASAGESLSIVSQNGDWYEISLPGGGSGFIANWIVSTGNEAEPAEPESETEEENEEPVTSISEATIIIDAGHGGRDGGAVGAAGTLEKSLTIRTAEVLYHMLSSTGANVIMTREDDRYVDLYSRVAISRDHQADAFISLHYDAINDRSVKGFTTYYYGGPDEALADSVHEGLSDSMTVKNRGMQHGNFLVLRDNSAPSVLLELGFISNPSEEASINNDRFREMAATGIYNGLTEYFSE</sequence>
<dbReference type="Pfam" id="PF01520">
    <property type="entry name" value="Amidase_3"/>
    <property type="match status" value="1"/>
</dbReference>
<dbReference type="Gene3D" id="3.40.630.40">
    <property type="entry name" value="Zn-dependent exopeptidases"/>
    <property type="match status" value="1"/>
</dbReference>
<organism evidence="5 6">
    <name type="scientific">Jeotgalibacillus haloalkalitolerans</name>
    <dbReference type="NCBI Taxonomy" id="3104292"/>
    <lineage>
        <taxon>Bacteria</taxon>
        <taxon>Bacillati</taxon>
        <taxon>Bacillota</taxon>
        <taxon>Bacilli</taxon>
        <taxon>Bacillales</taxon>
        <taxon>Caryophanaceae</taxon>
        <taxon>Jeotgalibacillus</taxon>
    </lineage>
</organism>
<dbReference type="InterPro" id="IPR003646">
    <property type="entry name" value="SH3-like_bac-type"/>
</dbReference>
<dbReference type="SUPFAM" id="SSF53187">
    <property type="entry name" value="Zn-dependent exopeptidases"/>
    <property type="match status" value="1"/>
</dbReference>
<evidence type="ECO:0000259" key="4">
    <source>
        <dbReference type="PROSITE" id="PS51781"/>
    </source>
</evidence>
<evidence type="ECO:0000313" key="6">
    <source>
        <dbReference type="Proteomes" id="UP001292084"/>
    </source>
</evidence>
<evidence type="ECO:0000313" key="5">
    <source>
        <dbReference type="EMBL" id="MDZ5712324.1"/>
    </source>
</evidence>
<evidence type="ECO:0000256" key="1">
    <source>
        <dbReference type="ARBA" id="ARBA00022801"/>
    </source>
</evidence>
<feature type="domain" description="SH3b" evidence="4">
    <location>
        <begin position="310"/>
        <end position="374"/>
    </location>
</feature>
<dbReference type="RefSeq" id="WP_322421292.1">
    <property type="nucleotide sequence ID" value="NZ_JAXQNN010000002.1"/>
</dbReference>
<dbReference type="InterPro" id="IPR050695">
    <property type="entry name" value="N-acetylmuramoyl_amidase_3"/>
</dbReference>
<dbReference type="Proteomes" id="UP001292084">
    <property type="component" value="Unassembled WGS sequence"/>
</dbReference>
<feature type="compositionally biased region" description="Acidic residues" evidence="3">
    <location>
        <begin position="378"/>
        <end position="392"/>
    </location>
</feature>
<dbReference type="InterPro" id="IPR002508">
    <property type="entry name" value="MurNAc-LAA_cat"/>
</dbReference>
<comment type="caution">
    <text evidence="5">The sequence shown here is derived from an EMBL/GenBank/DDBJ whole genome shotgun (WGS) entry which is preliminary data.</text>
</comment>
<dbReference type="SMART" id="SM00287">
    <property type="entry name" value="SH3b"/>
    <property type="match status" value="5"/>
</dbReference>
<dbReference type="PANTHER" id="PTHR30404:SF7">
    <property type="entry name" value="CELL WALL AMIDASE LYTH-RELATED"/>
    <property type="match status" value="1"/>
</dbReference>
<feature type="domain" description="SH3b" evidence="4">
    <location>
        <begin position="238"/>
        <end position="301"/>
    </location>
</feature>
<dbReference type="Pfam" id="PF08239">
    <property type="entry name" value="SH3_3"/>
    <property type="match status" value="5"/>
</dbReference>